<sequence>MRYLRWAAPALVLLAGLALVISGQVIRSGADPADRALTDRAATGRVAEEVGAALGRAFSYSAADSESTRTAARAVFGGAAEEQYRALAEQLTGWVGEQQLTLTSRVVSTGVVHLTGDRAELLVLLDQSARRAAGPPTRTAAQLLVGARLDGGRWLITQLKSL</sequence>
<name>A0AB33K1G2_9ACTN</name>
<organism evidence="3">
    <name type="scientific">Kitasatospora sp. CMC57</name>
    <dbReference type="NCBI Taxonomy" id="3231513"/>
    <lineage>
        <taxon>Bacteria</taxon>
        <taxon>Bacillati</taxon>
        <taxon>Actinomycetota</taxon>
        <taxon>Actinomycetes</taxon>
        <taxon>Kitasatosporales</taxon>
        <taxon>Streptomycetaceae</taxon>
        <taxon>Kitasatospora</taxon>
    </lineage>
</organism>
<accession>A0AB33K1G2</accession>
<dbReference type="GO" id="GO:0016020">
    <property type="term" value="C:membrane"/>
    <property type="evidence" value="ECO:0007669"/>
    <property type="project" value="UniProtKB-SubCell"/>
</dbReference>
<evidence type="ECO:0000313" key="3">
    <source>
        <dbReference type="EMBL" id="BFP49063.1"/>
    </source>
</evidence>
<evidence type="ECO:0000256" key="1">
    <source>
        <dbReference type="ARBA" id="ARBA00004370"/>
    </source>
</evidence>
<dbReference type="AlphaFoldDB" id="A0AB33K1G2"/>
<proteinExistence type="predicted"/>
<dbReference type="RefSeq" id="WP_407991217.1">
    <property type="nucleotide sequence ID" value="NZ_AP035881.2"/>
</dbReference>
<keyword evidence="2" id="KW-0472">Membrane</keyword>
<dbReference type="PANTHER" id="PTHR37042:SF4">
    <property type="entry name" value="OUTER MEMBRANE PROTEIN RV1973"/>
    <property type="match status" value="1"/>
</dbReference>
<comment type="subcellular location">
    <subcellularLocation>
        <location evidence="1">Membrane</location>
    </subcellularLocation>
</comment>
<evidence type="ECO:0000256" key="2">
    <source>
        <dbReference type="ARBA" id="ARBA00023136"/>
    </source>
</evidence>
<reference evidence="3" key="1">
    <citation type="submission" date="2024-07" db="EMBL/GenBank/DDBJ databases">
        <title>Complete genome sequences of cellulolytic bacteria, Kitasatospora sp. CMC57 and Streptomyces sp. CMC78, isolated from Japanese agricultural soil.</title>
        <authorList>
            <person name="Hashimoto T."/>
            <person name="Ito M."/>
            <person name="Iwamoto M."/>
            <person name="Fukahori D."/>
            <person name="Shoda T."/>
            <person name="Sakoda M."/>
            <person name="Morohoshi T."/>
            <person name="Mitsuboshi M."/>
            <person name="Nishizawa T."/>
        </authorList>
    </citation>
    <scope>NUCLEOTIDE SEQUENCE</scope>
    <source>
        <strain evidence="3">CMC57</strain>
    </source>
</reference>
<gene>
    <name evidence="3" type="ORF">KCMC57_54310</name>
</gene>
<protein>
    <recommendedName>
        <fullName evidence="4">SnoaL-like domain-containing protein</fullName>
    </recommendedName>
</protein>
<dbReference type="EMBL" id="AP035881">
    <property type="protein sequence ID" value="BFP49063.1"/>
    <property type="molecule type" value="Genomic_DNA"/>
</dbReference>
<dbReference type="PANTHER" id="PTHR37042">
    <property type="entry name" value="OUTER MEMBRANE PROTEIN RV1973"/>
    <property type="match status" value="1"/>
</dbReference>
<evidence type="ECO:0008006" key="4">
    <source>
        <dbReference type="Google" id="ProtNLM"/>
    </source>
</evidence>